<dbReference type="GO" id="GO:0007224">
    <property type="term" value="P:smoothened signaling pathway"/>
    <property type="evidence" value="ECO:0007669"/>
    <property type="project" value="TreeGrafter"/>
</dbReference>
<reference evidence="7 8" key="1">
    <citation type="journal article" date="2018" name="Nat. Ecol. Evol.">
        <title>Shark genomes provide insights into elasmobranch evolution and the origin of vertebrates.</title>
        <authorList>
            <person name="Hara Y"/>
            <person name="Yamaguchi K"/>
            <person name="Onimaru K"/>
            <person name="Kadota M"/>
            <person name="Koyanagi M"/>
            <person name="Keeley SD"/>
            <person name="Tatsumi K"/>
            <person name="Tanaka K"/>
            <person name="Motone F"/>
            <person name="Kageyama Y"/>
            <person name="Nozu R"/>
            <person name="Adachi N"/>
            <person name="Nishimura O"/>
            <person name="Nakagawa R"/>
            <person name="Tanegashima C"/>
            <person name="Kiyatake I"/>
            <person name="Matsumoto R"/>
            <person name="Murakumo K"/>
            <person name="Nishida K"/>
            <person name="Terakita A"/>
            <person name="Kuratani S"/>
            <person name="Sato K"/>
            <person name="Hyodo S Kuraku.S."/>
        </authorList>
    </citation>
    <scope>NUCLEOTIDE SEQUENCE [LARGE SCALE GENOMIC DNA]</scope>
</reference>
<name>A0A401T7H6_CHIPU</name>
<feature type="transmembrane region" description="Helical" evidence="6">
    <location>
        <begin position="40"/>
        <end position="62"/>
    </location>
</feature>
<keyword evidence="2 6" id="KW-0812">Transmembrane</keyword>
<dbReference type="PANTHER" id="PTHR45951">
    <property type="entry name" value="PROTEIN DISPATCHED-RELATED"/>
    <property type="match status" value="1"/>
</dbReference>
<evidence type="ECO:0000256" key="6">
    <source>
        <dbReference type="SAM" id="Phobius"/>
    </source>
</evidence>
<feature type="transmembrane region" description="Helical" evidence="6">
    <location>
        <begin position="12"/>
        <end position="34"/>
    </location>
</feature>
<evidence type="ECO:0000256" key="3">
    <source>
        <dbReference type="ARBA" id="ARBA00022989"/>
    </source>
</evidence>
<dbReference type="STRING" id="137246.A0A401T7H6"/>
<protein>
    <submittedName>
        <fullName evidence="7">Uncharacterized protein</fullName>
    </submittedName>
</protein>
<evidence type="ECO:0000256" key="2">
    <source>
        <dbReference type="ARBA" id="ARBA00022692"/>
    </source>
</evidence>
<dbReference type="InterPro" id="IPR052081">
    <property type="entry name" value="Dispatched_Hh_regulator"/>
</dbReference>
<keyword evidence="4 6" id="KW-0472">Membrane</keyword>
<organism evidence="7 8">
    <name type="scientific">Chiloscyllium punctatum</name>
    <name type="common">Brownbanded bambooshark</name>
    <name type="synonym">Hemiscyllium punctatum</name>
    <dbReference type="NCBI Taxonomy" id="137246"/>
    <lineage>
        <taxon>Eukaryota</taxon>
        <taxon>Metazoa</taxon>
        <taxon>Chordata</taxon>
        <taxon>Craniata</taxon>
        <taxon>Vertebrata</taxon>
        <taxon>Chondrichthyes</taxon>
        <taxon>Elasmobranchii</taxon>
        <taxon>Galeomorphii</taxon>
        <taxon>Galeoidea</taxon>
        <taxon>Orectolobiformes</taxon>
        <taxon>Hemiscylliidae</taxon>
        <taxon>Chiloscyllium</taxon>
    </lineage>
</organism>
<dbReference type="AlphaFoldDB" id="A0A401T7H6"/>
<evidence type="ECO:0000313" key="7">
    <source>
        <dbReference type="EMBL" id="GCC38588.1"/>
    </source>
</evidence>
<accession>A0A401T7H6</accession>
<keyword evidence="8" id="KW-1185">Reference proteome</keyword>
<sequence>MPWSDQPWCHRMVLISFNGLNELLFTLSFLLHYAALIADWPVVVLGLCTVLIVICALVGILVPDLPDFSDPLLGFEPRGTAIGQRLVTWNNMVKNTGYQATLANYPFKYAEEQAKR</sequence>
<comment type="subcellular location">
    <subcellularLocation>
        <location evidence="1">Membrane</location>
        <topology evidence="1">Multi-pass membrane protein</topology>
    </subcellularLocation>
</comment>
<evidence type="ECO:0000256" key="4">
    <source>
        <dbReference type="ARBA" id="ARBA00023136"/>
    </source>
</evidence>
<dbReference type="OrthoDB" id="8959390at2759"/>
<keyword evidence="3 6" id="KW-1133">Transmembrane helix</keyword>
<evidence type="ECO:0000256" key="1">
    <source>
        <dbReference type="ARBA" id="ARBA00004141"/>
    </source>
</evidence>
<comment type="caution">
    <text evidence="7">The sequence shown here is derived from an EMBL/GenBank/DDBJ whole genome shotgun (WGS) entry which is preliminary data.</text>
</comment>
<dbReference type="Proteomes" id="UP000287033">
    <property type="component" value="Unassembled WGS sequence"/>
</dbReference>
<evidence type="ECO:0000313" key="8">
    <source>
        <dbReference type="Proteomes" id="UP000287033"/>
    </source>
</evidence>
<dbReference type="GO" id="GO:1904680">
    <property type="term" value="F:peptide transmembrane transporter activity"/>
    <property type="evidence" value="ECO:0007669"/>
    <property type="project" value="TreeGrafter"/>
</dbReference>
<proteinExistence type="predicted"/>
<dbReference type="PANTHER" id="PTHR45951:SF4">
    <property type="entry name" value="PROTEIN DISPATCHED HOMOLOG 1"/>
    <property type="match status" value="1"/>
</dbReference>
<keyword evidence="5" id="KW-0325">Glycoprotein</keyword>
<dbReference type="EMBL" id="BEZZ01001213">
    <property type="protein sequence ID" value="GCC38588.1"/>
    <property type="molecule type" value="Genomic_DNA"/>
</dbReference>
<gene>
    <name evidence="7" type="ORF">chiPu_0017103</name>
</gene>
<dbReference type="GO" id="GO:0016020">
    <property type="term" value="C:membrane"/>
    <property type="evidence" value="ECO:0007669"/>
    <property type="project" value="UniProtKB-SubCell"/>
</dbReference>
<evidence type="ECO:0000256" key="5">
    <source>
        <dbReference type="ARBA" id="ARBA00023180"/>
    </source>
</evidence>